<evidence type="ECO:0000259" key="1">
    <source>
        <dbReference type="SMART" id="SM00849"/>
    </source>
</evidence>
<dbReference type="PANTHER" id="PTHR42951:SF14">
    <property type="entry name" value="METALLO-BETA-LACTAMASE SUPERFAMILY PROTEIN"/>
    <property type="match status" value="1"/>
</dbReference>
<dbReference type="AlphaFoldDB" id="A0A443JEK3"/>
<dbReference type="SUPFAM" id="SSF56281">
    <property type="entry name" value="Metallo-hydrolase/oxidoreductase"/>
    <property type="match status" value="1"/>
</dbReference>
<dbReference type="InterPro" id="IPR001279">
    <property type="entry name" value="Metallo-B-lactamas"/>
</dbReference>
<dbReference type="InterPro" id="IPR036866">
    <property type="entry name" value="RibonucZ/Hydroxyglut_hydro"/>
</dbReference>
<dbReference type="PANTHER" id="PTHR42951">
    <property type="entry name" value="METALLO-BETA-LACTAMASE DOMAIN-CONTAINING"/>
    <property type="match status" value="1"/>
</dbReference>
<dbReference type="GO" id="GO:0016787">
    <property type="term" value="F:hydrolase activity"/>
    <property type="evidence" value="ECO:0007669"/>
    <property type="project" value="UniProtKB-KW"/>
</dbReference>
<sequence length="259" mass="27520">MSSPGASGGEDLSRDGVTEVADGVIKITRAVTNCYLVDPDDGVLLIDAGLPRSWPFVLDALRWRGLSADDIVCVYLTHGHFDHVGLAERLQQDHHVPIHVHAADVPLARHPYRYDREASRVLYPLRHARGLPHLARMALAGAFGVHGIDARGDVRPGAPVLGGLVPLATPGHTRGHVAFHLPDRGVLFTGDALVTLDPYTGRRGPRIVARAATADSTEALATLTVLESTGASLVLPGHGDAWPAGIHRAVVEARAAGRQ</sequence>
<dbReference type="Gene3D" id="3.60.15.10">
    <property type="entry name" value="Ribonuclease Z/Hydroxyacylglutathione hydrolase-like"/>
    <property type="match status" value="1"/>
</dbReference>
<evidence type="ECO:0000313" key="3">
    <source>
        <dbReference type="Proteomes" id="UP000285970"/>
    </source>
</evidence>
<dbReference type="EMBL" id="RBZY01000026">
    <property type="protein sequence ID" value="RWR18937.1"/>
    <property type="molecule type" value="Genomic_DNA"/>
</dbReference>
<dbReference type="CDD" id="cd07721">
    <property type="entry name" value="yflN-like_MBL-fold"/>
    <property type="match status" value="1"/>
</dbReference>
<dbReference type="Proteomes" id="UP000285970">
    <property type="component" value="Unassembled WGS sequence"/>
</dbReference>
<accession>A0A443JEK3</accession>
<organism evidence="2 3">
    <name type="scientific">Microbacterium enclense</name>
    <dbReference type="NCBI Taxonomy" id="993073"/>
    <lineage>
        <taxon>Bacteria</taxon>
        <taxon>Bacillati</taxon>
        <taxon>Actinomycetota</taxon>
        <taxon>Actinomycetes</taxon>
        <taxon>Micrococcales</taxon>
        <taxon>Microbacteriaceae</taxon>
        <taxon>Microbacterium</taxon>
    </lineage>
</organism>
<dbReference type="Pfam" id="PF00753">
    <property type="entry name" value="Lactamase_B"/>
    <property type="match status" value="1"/>
</dbReference>
<gene>
    <name evidence="2" type="ORF">D8Y23_08650</name>
</gene>
<dbReference type="OrthoDB" id="2971563at2"/>
<feature type="domain" description="Metallo-beta-lactamase" evidence="1">
    <location>
        <begin position="31"/>
        <end position="238"/>
    </location>
</feature>
<name>A0A443JEK3_9MICO</name>
<comment type="caution">
    <text evidence="2">The sequence shown here is derived from an EMBL/GenBank/DDBJ whole genome shotgun (WGS) entry which is preliminary data.</text>
</comment>
<dbReference type="SMART" id="SM00849">
    <property type="entry name" value="Lactamase_B"/>
    <property type="match status" value="1"/>
</dbReference>
<dbReference type="RefSeq" id="WP_128217743.1">
    <property type="nucleotide sequence ID" value="NZ_RBZY01000026.1"/>
</dbReference>
<protein>
    <submittedName>
        <fullName evidence="2">MBL fold metallo-hydrolase</fullName>
    </submittedName>
</protein>
<proteinExistence type="predicted"/>
<keyword evidence="2" id="KW-0378">Hydrolase</keyword>
<dbReference type="InterPro" id="IPR050855">
    <property type="entry name" value="NDM-1-like"/>
</dbReference>
<reference evidence="2 3" key="1">
    <citation type="journal article" date="2018" name="Front. Microbiol.">
        <title>Novel Insights Into Bacterial Dimethylsulfoniopropionate Catabolism in the East China Sea.</title>
        <authorList>
            <person name="Liu J."/>
            <person name="Liu J."/>
            <person name="Zhang S.H."/>
            <person name="Liang J."/>
            <person name="Lin H."/>
            <person name="Song D."/>
            <person name="Yang G.P."/>
            <person name="Todd J.D."/>
            <person name="Zhang X.H."/>
        </authorList>
    </citation>
    <scope>NUCLEOTIDE SEQUENCE [LARGE SCALE GENOMIC DNA]</scope>
    <source>
        <strain evidence="2 3">ZYFD042</strain>
    </source>
</reference>
<evidence type="ECO:0000313" key="2">
    <source>
        <dbReference type="EMBL" id="RWR18937.1"/>
    </source>
</evidence>